<dbReference type="GO" id="GO:0017171">
    <property type="term" value="F:serine hydrolase activity"/>
    <property type="evidence" value="ECO:0007669"/>
    <property type="project" value="TreeGrafter"/>
</dbReference>
<evidence type="ECO:0000313" key="3">
    <source>
        <dbReference type="RefSeq" id="XP_031765101.2"/>
    </source>
</evidence>
<keyword evidence="1" id="KW-1185">Reference proteome</keyword>
<protein>
    <submittedName>
        <fullName evidence="2 3">Uncharacterized protein LOC128199942</fullName>
    </submittedName>
</protein>
<dbReference type="InterPro" id="IPR029058">
    <property type="entry name" value="AB_hydrolase_fold"/>
</dbReference>
<dbReference type="RefSeq" id="XP_031765101.2">
    <property type="nucleotide sequence ID" value="XM_031909241.2"/>
</dbReference>
<accession>A0A6J1WD99</accession>
<dbReference type="Proteomes" id="UP001652740">
    <property type="component" value="Unplaced"/>
</dbReference>
<dbReference type="SUPFAM" id="SSF53474">
    <property type="entry name" value="alpha/beta-Hydrolases"/>
    <property type="match status" value="1"/>
</dbReference>
<dbReference type="Gene3D" id="3.40.50.1820">
    <property type="entry name" value="alpha/beta hydrolase"/>
    <property type="match status" value="1"/>
</dbReference>
<dbReference type="RefSeq" id="XP_026751583.2">
    <property type="nucleotide sequence ID" value="XM_026895782.3"/>
</dbReference>
<gene>
    <name evidence="2 3" type="primary">LOC128199942</name>
</gene>
<proteinExistence type="predicted"/>
<evidence type="ECO:0000313" key="1">
    <source>
        <dbReference type="Proteomes" id="UP001652740"/>
    </source>
</evidence>
<reference evidence="2 3" key="1">
    <citation type="submission" date="2025-05" db="UniProtKB">
        <authorList>
            <consortium name="RefSeq"/>
        </authorList>
    </citation>
    <scope>IDENTIFICATION</scope>
    <source>
        <tissue evidence="2 3">Whole larvae</tissue>
    </source>
</reference>
<name>A0A6J1WD99_GALME</name>
<dbReference type="Pfam" id="PF05705">
    <property type="entry name" value="DUF829"/>
    <property type="match status" value="1"/>
</dbReference>
<evidence type="ECO:0000313" key="2">
    <source>
        <dbReference type="RefSeq" id="XP_026751583.2"/>
    </source>
</evidence>
<sequence length="312" mass="35742">MAALRTMVAYANNATRNHNVLLSWMSLVAVQSTREAHTQHLTKNIQYISNEKTKLIVDPKTMKLNKETNKPLCVIMNWMLQRPNHVTKYARLYLEQGFDVVSVSCTPWQLTWPLKGSQLIAADLIKFISENGHKPLVVHGFSVGAYVWSEGLVYAMKNKEKYMPVLDRVAAQIWDSAADVTEIPYGFPAAVFPNNKFMQNAMRVYIEYHLKKFHDAATMHYNNGSSAFISSACRAPALFLLSKTDPVGAERSNRNVYQSWLNLGIKCTWKCWDRSPHVQHYTYHKEEYLAALFDHLEMCNVLPQSAKARVRL</sequence>
<dbReference type="KEGG" id="gmw:128199942"/>
<dbReference type="AlphaFoldDB" id="A0A6J1WD99"/>
<dbReference type="InterPro" id="IPR008547">
    <property type="entry name" value="DUF829_TMEM53"/>
</dbReference>
<organism evidence="1 2">
    <name type="scientific">Galleria mellonella</name>
    <name type="common">Greater wax moth</name>
    <dbReference type="NCBI Taxonomy" id="7137"/>
    <lineage>
        <taxon>Eukaryota</taxon>
        <taxon>Metazoa</taxon>
        <taxon>Ecdysozoa</taxon>
        <taxon>Arthropoda</taxon>
        <taxon>Hexapoda</taxon>
        <taxon>Insecta</taxon>
        <taxon>Pterygota</taxon>
        <taxon>Neoptera</taxon>
        <taxon>Endopterygota</taxon>
        <taxon>Lepidoptera</taxon>
        <taxon>Glossata</taxon>
        <taxon>Ditrysia</taxon>
        <taxon>Pyraloidea</taxon>
        <taxon>Pyralidae</taxon>
        <taxon>Galleriinae</taxon>
        <taxon>Galleria</taxon>
    </lineage>
</organism>
<dbReference type="GeneID" id="128199942"/>
<dbReference type="PANTHER" id="PTHR20908:SF1">
    <property type="entry name" value="LD15586P"/>
    <property type="match status" value="1"/>
</dbReference>
<dbReference type="PANTHER" id="PTHR20908">
    <property type="entry name" value="LD15586P"/>
    <property type="match status" value="1"/>
</dbReference>